<gene>
    <name evidence="2" type="ORF">CSSPJE1EN2_LOCUS1783</name>
</gene>
<sequence>MCLEEEKGAGDGTETSSTAAEGEERNGLELQHQLAIGYLCKKTLQKDVNPFQKDGFTVLWWQQLARGVDFTLDKLSWKFTELSEELSDGFPYDL</sequence>
<feature type="region of interest" description="Disordered" evidence="1">
    <location>
        <begin position="1"/>
        <end position="26"/>
    </location>
</feature>
<evidence type="ECO:0000313" key="3">
    <source>
        <dbReference type="Proteomes" id="UP001497522"/>
    </source>
</evidence>
<name>A0ABP1A8C2_9BRYO</name>
<protein>
    <submittedName>
        <fullName evidence="2">Uncharacterized protein</fullName>
    </submittedName>
</protein>
<accession>A0ABP1A8C2</accession>
<evidence type="ECO:0000256" key="1">
    <source>
        <dbReference type="SAM" id="MobiDB-lite"/>
    </source>
</evidence>
<keyword evidence="3" id="KW-1185">Reference proteome</keyword>
<evidence type="ECO:0000313" key="2">
    <source>
        <dbReference type="EMBL" id="CAK9858788.1"/>
    </source>
</evidence>
<dbReference type="Proteomes" id="UP001497522">
    <property type="component" value="Chromosome 1"/>
</dbReference>
<dbReference type="EMBL" id="OZ023702">
    <property type="protein sequence ID" value="CAK9858788.1"/>
    <property type="molecule type" value="Genomic_DNA"/>
</dbReference>
<proteinExistence type="predicted"/>
<organism evidence="2 3">
    <name type="scientific">Sphagnum jensenii</name>
    <dbReference type="NCBI Taxonomy" id="128206"/>
    <lineage>
        <taxon>Eukaryota</taxon>
        <taxon>Viridiplantae</taxon>
        <taxon>Streptophyta</taxon>
        <taxon>Embryophyta</taxon>
        <taxon>Bryophyta</taxon>
        <taxon>Sphagnophytina</taxon>
        <taxon>Sphagnopsida</taxon>
        <taxon>Sphagnales</taxon>
        <taxon>Sphagnaceae</taxon>
        <taxon>Sphagnum</taxon>
    </lineage>
</organism>
<reference evidence="2 3" key="1">
    <citation type="submission" date="2024-03" db="EMBL/GenBank/DDBJ databases">
        <authorList>
            <consortium name="ELIXIR-Norway"/>
            <consortium name="Elixir Norway"/>
        </authorList>
    </citation>
    <scope>NUCLEOTIDE SEQUENCE [LARGE SCALE GENOMIC DNA]</scope>
</reference>